<organism evidence="2 3">
    <name type="scientific">Stieleria neptunia</name>
    <dbReference type="NCBI Taxonomy" id="2527979"/>
    <lineage>
        <taxon>Bacteria</taxon>
        <taxon>Pseudomonadati</taxon>
        <taxon>Planctomycetota</taxon>
        <taxon>Planctomycetia</taxon>
        <taxon>Pirellulales</taxon>
        <taxon>Pirellulaceae</taxon>
        <taxon>Stieleria</taxon>
    </lineage>
</organism>
<evidence type="ECO:0000313" key="3">
    <source>
        <dbReference type="Proteomes" id="UP000319004"/>
    </source>
</evidence>
<keyword evidence="3" id="KW-1185">Reference proteome</keyword>
<evidence type="ECO:0000313" key="2">
    <source>
        <dbReference type="EMBL" id="QDV41073.1"/>
    </source>
</evidence>
<gene>
    <name evidence="2" type="ORF">Enr13x_09110</name>
</gene>
<keyword evidence="1" id="KW-0472">Membrane</keyword>
<feature type="transmembrane region" description="Helical" evidence="1">
    <location>
        <begin position="39"/>
        <end position="63"/>
    </location>
</feature>
<name>A0A518HJR3_9BACT</name>
<dbReference type="RefSeq" id="WP_145384857.1">
    <property type="nucleotide sequence ID" value="NZ_CP037423.1"/>
</dbReference>
<dbReference type="EMBL" id="CP037423">
    <property type="protein sequence ID" value="QDV41073.1"/>
    <property type="molecule type" value="Genomic_DNA"/>
</dbReference>
<evidence type="ECO:0008006" key="4">
    <source>
        <dbReference type="Google" id="ProtNLM"/>
    </source>
</evidence>
<dbReference type="KEGG" id="snep:Enr13x_09110"/>
<keyword evidence="1" id="KW-0812">Transmembrane</keyword>
<protein>
    <recommendedName>
        <fullName evidence="4">DUF304 domain-containing protein</fullName>
    </recommendedName>
</protein>
<proteinExistence type="predicted"/>
<dbReference type="OrthoDB" id="289073at2"/>
<reference evidence="2 3" key="1">
    <citation type="submission" date="2019-03" db="EMBL/GenBank/DDBJ databases">
        <title>Deep-cultivation of Planctomycetes and their phenomic and genomic characterization uncovers novel biology.</title>
        <authorList>
            <person name="Wiegand S."/>
            <person name="Jogler M."/>
            <person name="Boedeker C."/>
            <person name="Pinto D."/>
            <person name="Vollmers J."/>
            <person name="Rivas-Marin E."/>
            <person name="Kohn T."/>
            <person name="Peeters S.H."/>
            <person name="Heuer A."/>
            <person name="Rast P."/>
            <person name="Oberbeckmann S."/>
            <person name="Bunk B."/>
            <person name="Jeske O."/>
            <person name="Meyerdierks A."/>
            <person name="Storesund J.E."/>
            <person name="Kallscheuer N."/>
            <person name="Luecker S."/>
            <person name="Lage O.M."/>
            <person name="Pohl T."/>
            <person name="Merkel B.J."/>
            <person name="Hornburger P."/>
            <person name="Mueller R.-W."/>
            <person name="Bruemmer F."/>
            <person name="Labrenz M."/>
            <person name="Spormann A.M."/>
            <person name="Op den Camp H."/>
            <person name="Overmann J."/>
            <person name="Amann R."/>
            <person name="Jetten M.S.M."/>
            <person name="Mascher T."/>
            <person name="Medema M.H."/>
            <person name="Devos D.P."/>
            <person name="Kaster A.-K."/>
            <person name="Ovreas L."/>
            <person name="Rohde M."/>
            <person name="Galperin M.Y."/>
            <person name="Jogler C."/>
        </authorList>
    </citation>
    <scope>NUCLEOTIDE SEQUENCE [LARGE SCALE GENOMIC DNA]</scope>
    <source>
        <strain evidence="2 3">Enr13</strain>
    </source>
</reference>
<accession>A0A518HJR3</accession>
<feature type="transmembrane region" description="Helical" evidence="1">
    <location>
        <begin position="75"/>
        <end position="97"/>
    </location>
</feature>
<dbReference type="Proteomes" id="UP000319004">
    <property type="component" value="Chromosome"/>
</dbReference>
<evidence type="ECO:0000256" key="1">
    <source>
        <dbReference type="SAM" id="Phobius"/>
    </source>
</evidence>
<dbReference type="AlphaFoldDB" id="A0A518HJR3"/>
<keyword evidence="1" id="KW-1133">Transmembrane helix</keyword>
<sequence>MLDASIPLKLQEIVQRELDCDERVVWSEMPKPKYFSGPALGMFLFAIPWTAFSVFWMAGAAGFKIPQFNNGEDLFPLFGIPFFLIGIGMLSSPLWAYRNSLRTVYLITDRRAITIDGGMSYTIRSYTPEKLNDTFRREHKDGTGDVIIFRNSWRDSDGDKQMQELGFLRIDDAKSIELMLKQLAEPANARERRS</sequence>